<proteinExistence type="predicted"/>
<reference evidence="1" key="1">
    <citation type="submission" date="2017-07" db="EMBL/GenBank/DDBJ databases">
        <authorList>
            <person name="Mikheyev A."/>
            <person name="Grau M."/>
        </authorList>
    </citation>
    <scope>NUCLEOTIDE SEQUENCE</scope>
    <source>
        <tissue evidence="1">Venom_gland</tissue>
    </source>
</reference>
<dbReference type="AlphaFoldDB" id="A0A2D4F9I3"/>
<protein>
    <submittedName>
        <fullName evidence="1">Uncharacterized protein</fullName>
    </submittedName>
</protein>
<reference evidence="1" key="2">
    <citation type="submission" date="2017-11" db="EMBL/GenBank/DDBJ databases">
        <title>Coralsnake Venomics: Analyses of Venom Gland Transcriptomes and Proteomes of Six Brazilian Taxa.</title>
        <authorList>
            <person name="Aird S.D."/>
            <person name="Jorge da Silva N."/>
            <person name="Qiu L."/>
            <person name="Villar-Briones A."/>
            <person name="Aparecida-Saddi V."/>
            <person name="Campos-Telles M.P."/>
            <person name="Grau M."/>
            <person name="Mikheyev A.S."/>
        </authorList>
    </citation>
    <scope>NUCLEOTIDE SEQUENCE</scope>
    <source>
        <tissue evidence="1">Venom_gland</tissue>
    </source>
</reference>
<organism evidence="1">
    <name type="scientific">Micrurus corallinus</name>
    <name type="common">Brazilian coral snake</name>
    <dbReference type="NCBI Taxonomy" id="54390"/>
    <lineage>
        <taxon>Eukaryota</taxon>
        <taxon>Metazoa</taxon>
        <taxon>Chordata</taxon>
        <taxon>Craniata</taxon>
        <taxon>Vertebrata</taxon>
        <taxon>Euteleostomi</taxon>
        <taxon>Lepidosauria</taxon>
        <taxon>Squamata</taxon>
        <taxon>Bifurcata</taxon>
        <taxon>Unidentata</taxon>
        <taxon>Episquamata</taxon>
        <taxon>Toxicofera</taxon>
        <taxon>Serpentes</taxon>
        <taxon>Colubroidea</taxon>
        <taxon>Elapidae</taxon>
        <taxon>Elapinae</taxon>
        <taxon>Micrurus</taxon>
    </lineage>
</organism>
<sequence length="107" mass="12153">MFHNLQETTKLGIGTSGCIYQEQIWAPSNVSTVKIGNTKNVVLLVHSSIQNFVLPRMPTNFRLYVGREDNIFQTFDFQYHYKIIGSLLLTSLEIVEPKQVGPIVLNV</sequence>
<name>A0A2D4F9I3_MICCO</name>
<evidence type="ECO:0000313" key="1">
    <source>
        <dbReference type="EMBL" id="LAA44147.1"/>
    </source>
</evidence>
<dbReference type="EMBL" id="IACJ01055379">
    <property type="protein sequence ID" value="LAA44147.1"/>
    <property type="molecule type" value="Transcribed_RNA"/>
</dbReference>
<accession>A0A2D4F9I3</accession>